<dbReference type="EMBL" id="JXXN02004968">
    <property type="protein sequence ID" value="THD20204.1"/>
    <property type="molecule type" value="Genomic_DNA"/>
</dbReference>
<comment type="caution">
    <text evidence="2">The sequence shown here is derived from an EMBL/GenBank/DDBJ whole genome shotgun (WGS) entry which is preliminary data.</text>
</comment>
<organism evidence="2 3">
    <name type="scientific">Fasciola hepatica</name>
    <name type="common">Liver fluke</name>
    <dbReference type="NCBI Taxonomy" id="6192"/>
    <lineage>
        <taxon>Eukaryota</taxon>
        <taxon>Metazoa</taxon>
        <taxon>Spiralia</taxon>
        <taxon>Lophotrochozoa</taxon>
        <taxon>Platyhelminthes</taxon>
        <taxon>Trematoda</taxon>
        <taxon>Digenea</taxon>
        <taxon>Plagiorchiida</taxon>
        <taxon>Echinostomata</taxon>
        <taxon>Echinostomatoidea</taxon>
        <taxon>Fasciolidae</taxon>
        <taxon>Fasciola</taxon>
    </lineage>
</organism>
<dbReference type="SUPFAM" id="SSF57414">
    <property type="entry name" value="Hairpin loop containing domain-like"/>
    <property type="match status" value="1"/>
</dbReference>
<evidence type="ECO:0000313" key="2">
    <source>
        <dbReference type="EMBL" id="THD20204.1"/>
    </source>
</evidence>
<name>A0A4E0R170_FASHE</name>
<feature type="chain" id="PRO_5020029801" description="Apple domain-containing protein" evidence="1">
    <location>
        <begin position="22"/>
        <end position="254"/>
    </location>
</feature>
<evidence type="ECO:0000313" key="3">
    <source>
        <dbReference type="Proteomes" id="UP000230066"/>
    </source>
</evidence>
<sequence length="254" mass="29847">MNKNRFNFGIIMIMAIQVINTEMTLSPMHIHMHENKSSFCEAHSICFKEGKSKGKIGYMAGERFLELFSQVNLSESLWLNINILLCEYRRKNMCNWIFGENEPLHSRLPKEVFGEMSISLLDRVSIYTKSKKIENTNMATEQHAFICDYRPMNWSGNTTRLELFHSKSIQIHGTHALPDKTAGCFHNEHNVSLTWCAFRCHRDYACRSFYYNRISLECIHTKYVDSLMARKDWIRKPSAWIRFARTKWSLAAEL</sequence>
<accession>A0A4E0R170</accession>
<gene>
    <name evidence="2" type="ORF">D915_009133</name>
</gene>
<evidence type="ECO:0008006" key="4">
    <source>
        <dbReference type="Google" id="ProtNLM"/>
    </source>
</evidence>
<keyword evidence="1" id="KW-0732">Signal</keyword>
<dbReference type="Proteomes" id="UP000230066">
    <property type="component" value="Unassembled WGS sequence"/>
</dbReference>
<reference evidence="2" key="1">
    <citation type="submission" date="2019-03" db="EMBL/GenBank/DDBJ databases">
        <title>Improved annotation for the trematode Fasciola hepatica.</title>
        <authorList>
            <person name="Choi Y.-J."/>
            <person name="Martin J."/>
            <person name="Mitreva M."/>
        </authorList>
    </citation>
    <scope>NUCLEOTIDE SEQUENCE [LARGE SCALE GENOMIC DNA]</scope>
</reference>
<proteinExistence type="predicted"/>
<feature type="signal peptide" evidence="1">
    <location>
        <begin position="1"/>
        <end position="21"/>
    </location>
</feature>
<evidence type="ECO:0000256" key="1">
    <source>
        <dbReference type="SAM" id="SignalP"/>
    </source>
</evidence>
<dbReference type="AlphaFoldDB" id="A0A4E0R170"/>
<protein>
    <recommendedName>
        <fullName evidence="4">Apple domain-containing protein</fullName>
    </recommendedName>
</protein>
<keyword evidence="3" id="KW-1185">Reference proteome</keyword>